<dbReference type="InterPro" id="IPR002933">
    <property type="entry name" value="Peptidase_M20"/>
</dbReference>
<dbReference type="PANTHER" id="PTHR30575:SF0">
    <property type="entry name" value="XAA-ARG DIPEPTIDASE"/>
    <property type="match status" value="1"/>
</dbReference>
<dbReference type="InterPro" id="IPR017439">
    <property type="entry name" value="Amidohydrolase"/>
</dbReference>
<dbReference type="EMBL" id="CP060286">
    <property type="protein sequence ID" value="QNK42031.1"/>
    <property type="molecule type" value="Genomic_DNA"/>
</dbReference>
<dbReference type="Proteomes" id="UP000515909">
    <property type="component" value="Chromosome"/>
</dbReference>
<dbReference type="RefSeq" id="WP_187037397.1">
    <property type="nucleotide sequence ID" value="NZ_CP060286.1"/>
</dbReference>
<reference evidence="1 2" key="1">
    <citation type="submission" date="2020-08" db="EMBL/GenBank/DDBJ databases">
        <title>The isolate Caproiciproducens sp. 7D4C2 produces n-caproate at mildly acidic conditions from hexoses: genome and rBOX comparison with related strains and chain-elongating bacteria.</title>
        <authorList>
            <person name="Esquivel-Elizondo S."/>
            <person name="Bagci C."/>
            <person name="Temovska M."/>
            <person name="Jeon B.S."/>
            <person name="Bessarab I."/>
            <person name="Williams R.B.H."/>
            <person name="Huson D.H."/>
            <person name="Angenent L.T."/>
        </authorList>
    </citation>
    <scope>NUCLEOTIDE SEQUENCE [LARGE SCALE GENOMIC DNA]</scope>
    <source>
        <strain evidence="1 2">7D4C2</strain>
    </source>
</reference>
<dbReference type="GO" id="GO:0005737">
    <property type="term" value="C:cytoplasm"/>
    <property type="evidence" value="ECO:0007669"/>
    <property type="project" value="TreeGrafter"/>
</dbReference>
<dbReference type="GO" id="GO:0071713">
    <property type="term" value="F:para-aminobenzoyl-glutamate hydrolase activity"/>
    <property type="evidence" value="ECO:0007669"/>
    <property type="project" value="TreeGrafter"/>
</dbReference>
<dbReference type="GO" id="GO:0016805">
    <property type="term" value="F:dipeptidase activity"/>
    <property type="evidence" value="ECO:0007669"/>
    <property type="project" value="TreeGrafter"/>
</dbReference>
<dbReference type="SUPFAM" id="SSF55031">
    <property type="entry name" value="Bacterial exopeptidase dimerisation domain"/>
    <property type="match status" value="1"/>
</dbReference>
<keyword evidence="1" id="KW-0378">Hydrolase</keyword>
<evidence type="ECO:0000313" key="1">
    <source>
        <dbReference type="EMBL" id="QNK42031.1"/>
    </source>
</evidence>
<gene>
    <name evidence="1" type="ORF">HCR03_07330</name>
</gene>
<dbReference type="AlphaFoldDB" id="A0A7G8TEJ0"/>
<dbReference type="InterPro" id="IPR036264">
    <property type="entry name" value="Bact_exopeptidase_dim_dom"/>
</dbReference>
<dbReference type="KEGG" id="cfem:HCR03_07330"/>
<dbReference type="FunFam" id="3.30.70.360:FF:000004">
    <property type="entry name" value="Peptidase M20 domain-containing protein 2"/>
    <property type="match status" value="1"/>
</dbReference>
<accession>A0A7G8TEJ0</accession>
<dbReference type="Pfam" id="PF01546">
    <property type="entry name" value="Peptidase_M20"/>
    <property type="match status" value="1"/>
</dbReference>
<dbReference type="Gene3D" id="3.40.630.10">
    <property type="entry name" value="Zn peptidases"/>
    <property type="match status" value="1"/>
</dbReference>
<dbReference type="InterPro" id="IPR052030">
    <property type="entry name" value="Peptidase_M20/M20A_hydrolases"/>
</dbReference>
<sequence>MTETESILASIDEKSVRYLDAADRIWEFAETRFQETKSAALLCEILKREGFQVETGVAGMDTAFIAAYGGGKPVIALLGEYDALSSLSQEPCVAEKKPLVQGANGHGCGHNALGVASLAAAIALKDYLKETGGCGTVKYYGCPAEEGGGGKVFMARDHLFDGLDTAITWHPGDLNRVMASGTLANIETYFVFSGTSSHAASDPHLGRSALDAAELMDVGVNFLREHVMQDARMHYAVTDSGGVSPNVVQAKAEVLSLLRAPTIPQVREIYDRVCDIAKGAALMTETQVEMIPDGGTADLVPNDTLGKVMQEVMEELGGPVFSEEDQAFAREIEKTLTPEQKAACLGRFDQKTAERLKSCALAEFVMPYHPTEKATPFSTDVGDVSWKVPTVQLTAATQALGTPGHSWQIVSQGKSGISHTGMLYAGKVMALTGLRLFQKPELCEQAKEELKERLNGEPYDCLIPEGFQPHASR</sequence>
<dbReference type="CDD" id="cd05673">
    <property type="entry name" value="M20_Acy1L2_AbgB"/>
    <property type="match status" value="1"/>
</dbReference>
<proteinExistence type="predicted"/>
<organism evidence="1 2">
    <name type="scientific">Caproicibacter fermentans</name>
    <dbReference type="NCBI Taxonomy" id="2576756"/>
    <lineage>
        <taxon>Bacteria</taxon>
        <taxon>Bacillati</taxon>
        <taxon>Bacillota</taxon>
        <taxon>Clostridia</taxon>
        <taxon>Eubacteriales</taxon>
        <taxon>Acutalibacteraceae</taxon>
        <taxon>Caproicibacter</taxon>
    </lineage>
</organism>
<dbReference type="Gene3D" id="3.30.70.360">
    <property type="match status" value="1"/>
</dbReference>
<protein>
    <submittedName>
        <fullName evidence="1">Amidohydrolase</fullName>
    </submittedName>
</protein>
<evidence type="ECO:0000313" key="2">
    <source>
        <dbReference type="Proteomes" id="UP000515909"/>
    </source>
</evidence>
<name>A0A7G8TEJ0_9FIRM</name>
<dbReference type="NCBIfam" id="TIGR01891">
    <property type="entry name" value="amidohydrolases"/>
    <property type="match status" value="1"/>
</dbReference>
<dbReference type="GO" id="GO:0046657">
    <property type="term" value="P:folic acid catabolic process"/>
    <property type="evidence" value="ECO:0007669"/>
    <property type="project" value="TreeGrafter"/>
</dbReference>
<dbReference type="SUPFAM" id="SSF53187">
    <property type="entry name" value="Zn-dependent exopeptidases"/>
    <property type="match status" value="1"/>
</dbReference>
<dbReference type="PANTHER" id="PTHR30575">
    <property type="entry name" value="PEPTIDASE M20"/>
    <property type="match status" value="1"/>
</dbReference>
<dbReference type="InterPro" id="IPR017145">
    <property type="entry name" value="Aminobenzoyl-glu_utiliz_pB"/>
</dbReference>
<dbReference type="PIRSF" id="PIRSF037227">
    <property type="entry name" value="Aminobenzoyl-glu_utiliz_pB"/>
    <property type="match status" value="1"/>
</dbReference>